<protein>
    <submittedName>
        <fullName evidence="10">HAMP domain-containing protein</fullName>
    </submittedName>
</protein>
<dbReference type="PANTHER" id="PTHR32089">
    <property type="entry name" value="METHYL-ACCEPTING CHEMOTAXIS PROTEIN MCPB"/>
    <property type="match status" value="1"/>
</dbReference>
<dbReference type="CDD" id="cd11386">
    <property type="entry name" value="MCP_signal"/>
    <property type="match status" value="1"/>
</dbReference>
<dbReference type="RefSeq" id="WP_219875190.1">
    <property type="nucleotide sequence ID" value="NZ_JAHZIJ010000032.1"/>
</dbReference>
<comment type="caution">
    <text evidence="10">The sequence shown here is derived from an EMBL/GenBank/DDBJ whole genome shotgun (WGS) entry which is preliminary data.</text>
</comment>
<keyword evidence="7" id="KW-0812">Transmembrane</keyword>
<evidence type="ECO:0000256" key="1">
    <source>
        <dbReference type="ARBA" id="ARBA00004236"/>
    </source>
</evidence>
<evidence type="ECO:0000256" key="6">
    <source>
        <dbReference type="PROSITE-ProRule" id="PRU00284"/>
    </source>
</evidence>
<keyword evidence="3 7" id="KW-0472">Membrane</keyword>
<dbReference type="SMART" id="SM00304">
    <property type="entry name" value="HAMP"/>
    <property type="match status" value="1"/>
</dbReference>
<evidence type="ECO:0000256" key="3">
    <source>
        <dbReference type="ARBA" id="ARBA00023136"/>
    </source>
</evidence>
<keyword evidence="4 6" id="KW-0807">Transducer</keyword>
<reference evidence="10 11" key="1">
    <citation type="submission" date="2021-07" db="EMBL/GenBank/DDBJ databases">
        <title>Paenibacillus radiodurans sp. nov., isolated from the southeastern edge of Tengger Desert.</title>
        <authorList>
            <person name="Zhang G."/>
        </authorList>
    </citation>
    <scope>NUCLEOTIDE SEQUENCE [LARGE SCALE GENOMIC DNA]</scope>
    <source>
        <strain evidence="10 11">DT7-4</strain>
    </source>
</reference>
<name>A0ABS7DD03_9BACL</name>
<keyword evidence="7" id="KW-1133">Transmembrane helix</keyword>
<dbReference type="EMBL" id="JAHZIJ010000032">
    <property type="protein sequence ID" value="MBW7477809.1"/>
    <property type="molecule type" value="Genomic_DNA"/>
</dbReference>
<evidence type="ECO:0000313" key="11">
    <source>
        <dbReference type="Proteomes" id="UP000812277"/>
    </source>
</evidence>
<dbReference type="Pfam" id="PF00015">
    <property type="entry name" value="MCPsignal"/>
    <property type="match status" value="1"/>
</dbReference>
<sequence>MRFNPLSSVRTQLILIIIVVLLAPICGIGVYYFTTISDRMTTLDDKATQDASTAAHGMLSIFASHVMDVTVTNSRWEDFRTAIENHDTDWIEGNVSIAVDVVPNIDFVVTADNNGQVLTHSSGFQEFESSIKDTGIIEYISGKGDFTGLMPTSKGVAFIAASKVTDEDNTKPSTGILIFGRLLDPEAMSAISDTVGVGVGFYSELGTGKGWIEPAGNLPKEDQIASSLYAQALKDSAGSSHENIIEQNGQSFSVLMTPVLGWSGKVVGLLSIARELNVSSQVSAELSRLSLLAGVAALMLILLIAIIIERRIIAPLKRISIYMKHVAGGLLSTEAPAKELRRKDEIGYITGTLHTTVSSLHDIVRGIEATSGQTAAATSVLAGETETTKAGLEQIVQSMRSLSDGAEAQMQGTASGARAMSGIAAGIYQIHDRTYMVSQQTDAASQHAEEGQASIQRAVEQIGNASHSVQQVVRQMDQLNQHSEETMEIVEWIGKIATQTNILALNANIEASRAGEHGKGFAVVAEEVRKLAQQSNEAAGRVYERVSSIREHISMAVQRIHDGSLEVSEGSRLAQSAELAFARITDSVTSMNNQLQEMSAATEEISAGSQEVSAMVEQTETVSRHAAGQIKEVTGIADSQFASVSRITSEMSKLNEQIRELAEAAGRYR</sequence>
<evidence type="ECO:0000259" key="8">
    <source>
        <dbReference type="PROSITE" id="PS50111"/>
    </source>
</evidence>
<dbReference type="Gene3D" id="1.10.287.950">
    <property type="entry name" value="Methyl-accepting chemotaxis protein"/>
    <property type="match status" value="1"/>
</dbReference>
<feature type="domain" description="HAMP" evidence="9">
    <location>
        <begin position="310"/>
        <end position="365"/>
    </location>
</feature>
<dbReference type="PANTHER" id="PTHR32089:SF112">
    <property type="entry name" value="LYSOZYME-LIKE PROTEIN-RELATED"/>
    <property type="match status" value="1"/>
</dbReference>
<dbReference type="PROSITE" id="PS50111">
    <property type="entry name" value="CHEMOTAXIS_TRANSDUC_2"/>
    <property type="match status" value="1"/>
</dbReference>
<dbReference type="PROSITE" id="PS50885">
    <property type="entry name" value="HAMP"/>
    <property type="match status" value="1"/>
</dbReference>
<organism evidence="10 11">
    <name type="scientific">Paenibacillus oenotherae</name>
    <dbReference type="NCBI Taxonomy" id="1435645"/>
    <lineage>
        <taxon>Bacteria</taxon>
        <taxon>Bacillati</taxon>
        <taxon>Bacillota</taxon>
        <taxon>Bacilli</taxon>
        <taxon>Bacillales</taxon>
        <taxon>Paenibacillaceae</taxon>
        <taxon>Paenibacillus</taxon>
    </lineage>
</organism>
<dbReference type="Proteomes" id="UP000812277">
    <property type="component" value="Unassembled WGS sequence"/>
</dbReference>
<evidence type="ECO:0000259" key="9">
    <source>
        <dbReference type="PROSITE" id="PS50885"/>
    </source>
</evidence>
<gene>
    <name evidence="10" type="ORF">K0T92_24160</name>
</gene>
<dbReference type="Pfam" id="PF00672">
    <property type="entry name" value="HAMP"/>
    <property type="match status" value="1"/>
</dbReference>
<keyword evidence="2" id="KW-1003">Cell membrane</keyword>
<keyword evidence="11" id="KW-1185">Reference proteome</keyword>
<evidence type="ECO:0000256" key="2">
    <source>
        <dbReference type="ARBA" id="ARBA00022475"/>
    </source>
</evidence>
<dbReference type="InterPro" id="IPR003660">
    <property type="entry name" value="HAMP_dom"/>
</dbReference>
<dbReference type="Pfam" id="PF05228">
    <property type="entry name" value="CHASE4"/>
    <property type="match status" value="1"/>
</dbReference>
<evidence type="ECO:0000313" key="10">
    <source>
        <dbReference type="EMBL" id="MBW7477809.1"/>
    </source>
</evidence>
<evidence type="ECO:0000256" key="5">
    <source>
        <dbReference type="ARBA" id="ARBA00029447"/>
    </source>
</evidence>
<feature type="transmembrane region" description="Helical" evidence="7">
    <location>
        <begin position="289"/>
        <end position="308"/>
    </location>
</feature>
<dbReference type="SUPFAM" id="SSF58104">
    <property type="entry name" value="Methyl-accepting chemotaxis protein (MCP) signaling domain"/>
    <property type="match status" value="1"/>
</dbReference>
<dbReference type="SMART" id="SM00283">
    <property type="entry name" value="MA"/>
    <property type="match status" value="1"/>
</dbReference>
<proteinExistence type="inferred from homology"/>
<feature type="transmembrane region" description="Helical" evidence="7">
    <location>
        <begin position="12"/>
        <end position="33"/>
    </location>
</feature>
<evidence type="ECO:0000256" key="7">
    <source>
        <dbReference type="SAM" id="Phobius"/>
    </source>
</evidence>
<comment type="similarity">
    <text evidence="5">Belongs to the methyl-accepting chemotaxis (MCP) protein family.</text>
</comment>
<comment type="subcellular location">
    <subcellularLocation>
        <location evidence="1">Cell membrane</location>
    </subcellularLocation>
</comment>
<feature type="domain" description="Methyl-accepting transducer" evidence="8">
    <location>
        <begin position="384"/>
        <end position="620"/>
    </location>
</feature>
<accession>A0ABS7DD03</accession>
<evidence type="ECO:0000256" key="4">
    <source>
        <dbReference type="ARBA" id="ARBA00023224"/>
    </source>
</evidence>
<dbReference type="InterPro" id="IPR004089">
    <property type="entry name" value="MCPsignal_dom"/>
</dbReference>
<dbReference type="InterPro" id="IPR007892">
    <property type="entry name" value="CHASE4"/>
</dbReference>